<proteinExistence type="predicted"/>
<dbReference type="PROSITE" id="PS50088">
    <property type="entry name" value="ANK_REPEAT"/>
    <property type="match status" value="6"/>
</dbReference>
<feature type="repeat" description="ANK" evidence="3">
    <location>
        <begin position="492"/>
        <end position="517"/>
    </location>
</feature>
<protein>
    <submittedName>
        <fullName evidence="4">Uncharacterized protein</fullName>
    </submittedName>
</protein>
<feature type="repeat" description="ANK" evidence="3">
    <location>
        <begin position="325"/>
        <end position="357"/>
    </location>
</feature>
<dbReference type="PROSITE" id="PS50297">
    <property type="entry name" value="ANK_REP_REGION"/>
    <property type="match status" value="6"/>
</dbReference>
<dbReference type="Proteomes" id="UP000184330">
    <property type="component" value="Unassembled WGS sequence"/>
</dbReference>
<evidence type="ECO:0000313" key="4">
    <source>
        <dbReference type="EMBL" id="CZR56859.1"/>
    </source>
</evidence>
<dbReference type="InterPro" id="IPR035994">
    <property type="entry name" value="Nucleoside_phosphorylase_sf"/>
</dbReference>
<dbReference type="SUPFAM" id="SSF48403">
    <property type="entry name" value="Ankyrin repeat"/>
    <property type="match status" value="1"/>
</dbReference>
<feature type="repeat" description="ANK" evidence="3">
    <location>
        <begin position="358"/>
        <end position="390"/>
    </location>
</feature>
<feature type="repeat" description="ANK" evidence="3">
    <location>
        <begin position="391"/>
        <end position="423"/>
    </location>
</feature>
<dbReference type="SMART" id="SM00248">
    <property type="entry name" value="ANK"/>
    <property type="match status" value="8"/>
</dbReference>
<evidence type="ECO:0000256" key="1">
    <source>
        <dbReference type="ARBA" id="ARBA00022737"/>
    </source>
</evidence>
<evidence type="ECO:0000256" key="2">
    <source>
        <dbReference type="ARBA" id="ARBA00023043"/>
    </source>
</evidence>
<dbReference type="InterPro" id="IPR002110">
    <property type="entry name" value="Ankyrin_rpt"/>
</dbReference>
<dbReference type="GO" id="GO:0009116">
    <property type="term" value="P:nucleoside metabolic process"/>
    <property type="evidence" value="ECO:0007669"/>
    <property type="project" value="InterPro"/>
</dbReference>
<dbReference type="PANTHER" id="PTHR24189">
    <property type="entry name" value="MYOTROPHIN"/>
    <property type="match status" value="1"/>
</dbReference>
<dbReference type="Pfam" id="PF12796">
    <property type="entry name" value="Ank_2"/>
    <property type="match status" value="2"/>
</dbReference>
<keyword evidence="1" id="KW-0677">Repeat</keyword>
<dbReference type="PANTHER" id="PTHR24189:SF50">
    <property type="entry name" value="ANKYRIN REPEAT AND SOCS BOX PROTEIN 2"/>
    <property type="match status" value="1"/>
</dbReference>
<reference evidence="4 5" key="1">
    <citation type="submission" date="2016-03" db="EMBL/GenBank/DDBJ databases">
        <authorList>
            <person name="Ploux O."/>
        </authorList>
    </citation>
    <scope>NUCLEOTIDE SEQUENCE [LARGE SCALE GENOMIC DNA]</scope>
    <source>
        <strain evidence="4 5">UAMH 11012</strain>
    </source>
</reference>
<name>A0A1L7WVQ8_9HELO</name>
<evidence type="ECO:0000313" key="5">
    <source>
        <dbReference type="Proteomes" id="UP000184330"/>
    </source>
</evidence>
<feature type="repeat" description="ANK" evidence="3">
    <location>
        <begin position="456"/>
        <end position="491"/>
    </location>
</feature>
<organism evidence="4 5">
    <name type="scientific">Phialocephala subalpina</name>
    <dbReference type="NCBI Taxonomy" id="576137"/>
    <lineage>
        <taxon>Eukaryota</taxon>
        <taxon>Fungi</taxon>
        <taxon>Dikarya</taxon>
        <taxon>Ascomycota</taxon>
        <taxon>Pezizomycotina</taxon>
        <taxon>Leotiomycetes</taxon>
        <taxon>Helotiales</taxon>
        <taxon>Mollisiaceae</taxon>
        <taxon>Phialocephala</taxon>
        <taxon>Phialocephala fortinii species complex</taxon>
    </lineage>
</organism>
<evidence type="ECO:0000256" key="3">
    <source>
        <dbReference type="PROSITE-ProRule" id="PRU00023"/>
    </source>
</evidence>
<accession>A0A1L7WVQ8</accession>
<dbReference type="Pfam" id="PF13637">
    <property type="entry name" value="Ank_4"/>
    <property type="match status" value="1"/>
</dbReference>
<dbReference type="GO" id="GO:0003824">
    <property type="term" value="F:catalytic activity"/>
    <property type="evidence" value="ECO:0007669"/>
    <property type="project" value="InterPro"/>
</dbReference>
<dbReference type="Gene3D" id="3.40.50.1580">
    <property type="entry name" value="Nucleoside phosphorylase domain"/>
    <property type="match status" value="1"/>
</dbReference>
<dbReference type="STRING" id="576137.A0A1L7WVQ8"/>
<dbReference type="EMBL" id="FJOG01000009">
    <property type="protein sequence ID" value="CZR56859.1"/>
    <property type="molecule type" value="Genomic_DNA"/>
</dbReference>
<dbReference type="Gene3D" id="1.25.40.20">
    <property type="entry name" value="Ankyrin repeat-containing domain"/>
    <property type="match status" value="4"/>
</dbReference>
<keyword evidence="2 3" id="KW-0040">ANK repeat</keyword>
<dbReference type="InterPro" id="IPR050745">
    <property type="entry name" value="Multifunctional_regulatory"/>
</dbReference>
<dbReference type="InterPro" id="IPR036770">
    <property type="entry name" value="Ankyrin_rpt-contain_sf"/>
</dbReference>
<keyword evidence="5" id="KW-1185">Reference proteome</keyword>
<gene>
    <name evidence="4" type="ORF">PAC_06748</name>
</gene>
<sequence length="523" mass="57701">MPKPNNGYIVDWICAISTEYVATQAFLDENHDRPEYVSSNNNNDYTLSKIGRHNVVIAVLFDGEYGTTSAAIVARDMQYSFPNIKIGLIVGISGGAPSPTHDIHLSDIVRFQTTGFLNQLLAILRIVMNGLKAQYELKGHQLETAISHAIQENPKLRILRAGKTIFTAIVVDDFTTRVSSDPTIGVAFLLVQFYFDSIRTKKTLNKVEKALEGLLMASAEVEQLIVRLLESGAKVSSSSQAMMASRGYSNYSQEAPRRMIGVHFAAYFGRVETTMTLLKNRHDLDSKDTYGRTALSYAAAHGHEAVVKLLLEKGAELETKDEYYGSRTPLSWAAEDGHEAVVKLLLEKGAELETKDDYGRTPLSWAAEDGHEAVVKLLLEKGAELETKDDCGRTPLSYAAMYGHEAVVKLLLEKGAELETKDKDFGRTPLSWAANNGHEAVLLEKGAELENKDKEYGRTPLSWAAWAPPNGHEAVVKLLLEKGAELETKDNNGRTPLSYAAMYGYEAVAKLLLEKGARHHNSL</sequence>
<dbReference type="OrthoDB" id="20872at2759"/>
<dbReference type="AlphaFoldDB" id="A0A1L7WVQ8"/>
<dbReference type="PRINTS" id="PR01415">
    <property type="entry name" value="ANKYRIN"/>
</dbReference>
<feature type="repeat" description="ANK" evidence="3">
    <location>
        <begin position="290"/>
        <end position="322"/>
    </location>
</feature>